<keyword evidence="13" id="KW-1185">Reference proteome</keyword>
<feature type="domain" description="Reverse transcriptase" evidence="11">
    <location>
        <begin position="171"/>
        <end position="348"/>
    </location>
</feature>
<evidence type="ECO:0000313" key="13">
    <source>
        <dbReference type="Proteomes" id="UP001187531"/>
    </source>
</evidence>
<dbReference type="Gene3D" id="6.10.250.2270">
    <property type="match status" value="1"/>
</dbReference>
<evidence type="ECO:0000256" key="1">
    <source>
        <dbReference type="ARBA" id="ARBA00006592"/>
    </source>
</evidence>
<keyword evidence="2" id="KW-0808">Transferase</keyword>
<reference evidence="12" key="1">
    <citation type="submission" date="2023-07" db="EMBL/GenBank/DDBJ databases">
        <title>Chromosome-level genome assembly of Artemia franciscana.</title>
        <authorList>
            <person name="Jo E."/>
        </authorList>
    </citation>
    <scope>NUCLEOTIDE SEQUENCE</scope>
    <source>
        <tissue evidence="12">Whole body</tissue>
    </source>
</reference>
<accession>A0AA88I3F0</accession>
<dbReference type="Gene3D" id="2.30.30.30">
    <property type="match status" value="1"/>
</dbReference>
<dbReference type="InterPro" id="IPR000477">
    <property type="entry name" value="RT_dom"/>
</dbReference>
<keyword evidence="7" id="KW-0695">RNA-directed DNA polymerase</keyword>
<feature type="compositionally biased region" description="Basic residues" evidence="10">
    <location>
        <begin position="920"/>
        <end position="929"/>
    </location>
</feature>
<evidence type="ECO:0000256" key="9">
    <source>
        <dbReference type="ARBA" id="ARBA00035318"/>
    </source>
</evidence>
<dbReference type="CDD" id="cd09274">
    <property type="entry name" value="RNase_HI_RT_Ty3"/>
    <property type="match status" value="1"/>
</dbReference>
<evidence type="ECO:0000313" key="12">
    <source>
        <dbReference type="EMBL" id="KAK2720829.1"/>
    </source>
</evidence>
<dbReference type="InterPro" id="IPR002784">
    <property type="entry name" value="Ribosomal_eL14_dom"/>
</dbReference>
<keyword evidence="6" id="KW-0378">Hydrolase</keyword>
<dbReference type="Pfam" id="PF00078">
    <property type="entry name" value="RVT_1"/>
    <property type="match status" value="1"/>
</dbReference>
<evidence type="ECO:0000256" key="2">
    <source>
        <dbReference type="ARBA" id="ARBA00022679"/>
    </source>
</evidence>
<dbReference type="SUPFAM" id="SSF56672">
    <property type="entry name" value="DNA/RNA polymerases"/>
    <property type="match status" value="1"/>
</dbReference>
<dbReference type="InterPro" id="IPR043502">
    <property type="entry name" value="DNA/RNA_pol_sf"/>
</dbReference>
<dbReference type="PANTHER" id="PTHR37984">
    <property type="entry name" value="PROTEIN CBG26694"/>
    <property type="match status" value="1"/>
</dbReference>
<evidence type="ECO:0000256" key="7">
    <source>
        <dbReference type="ARBA" id="ARBA00022918"/>
    </source>
</evidence>
<evidence type="ECO:0000256" key="4">
    <source>
        <dbReference type="ARBA" id="ARBA00022722"/>
    </source>
</evidence>
<dbReference type="PROSITE" id="PS50878">
    <property type="entry name" value="RT_POL"/>
    <property type="match status" value="1"/>
</dbReference>
<evidence type="ECO:0000256" key="5">
    <source>
        <dbReference type="ARBA" id="ARBA00022759"/>
    </source>
</evidence>
<feature type="region of interest" description="Disordered" evidence="10">
    <location>
        <begin position="700"/>
        <end position="719"/>
    </location>
</feature>
<dbReference type="Gene3D" id="3.10.10.10">
    <property type="entry name" value="HIV Type 1 Reverse Transcriptase, subunit A, domain 1"/>
    <property type="match status" value="1"/>
</dbReference>
<keyword evidence="3" id="KW-0548">Nucleotidyltransferase</keyword>
<dbReference type="EMBL" id="JAVRJZ010000007">
    <property type="protein sequence ID" value="KAK2720829.1"/>
    <property type="molecule type" value="Genomic_DNA"/>
</dbReference>
<dbReference type="SUPFAM" id="SSF50104">
    <property type="entry name" value="Translation proteins SH3-like domain"/>
    <property type="match status" value="1"/>
</dbReference>
<dbReference type="CDD" id="cd23702">
    <property type="entry name" value="eL14"/>
    <property type="match status" value="1"/>
</dbReference>
<dbReference type="Gene3D" id="3.30.70.270">
    <property type="match status" value="2"/>
</dbReference>
<dbReference type="InterPro" id="IPR050951">
    <property type="entry name" value="Retrovirus_Pol_polyprotein"/>
</dbReference>
<dbReference type="GO" id="GO:0004519">
    <property type="term" value="F:endonuclease activity"/>
    <property type="evidence" value="ECO:0007669"/>
    <property type="project" value="UniProtKB-KW"/>
</dbReference>
<protein>
    <recommendedName>
        <fullName evidence="8">Large ribosomal subunit protein eL14</fullName>
    </recommendedName>
    <alternativeName>
        <fullName evidence="9">60S ribosomal protein L14</fullName>
    </alternativeName>
</protein>
<dbReference type="FunFam" id="3.10.20.370:FF:000001">
    <property type="entry name" value="Retrovirus-related Pol polyprotein from transposon 17.6-like protein"/>
    <property type="match status" value="1"/>
</dbReference>
<sequence length="941" mass="107321">MIIIEDEETEVFLYAINKDSSKDEIFAEISVCGQIHIDFKIDTGAQVNILPSQYLDKLSPKPKLLKATQRLTSYCGSTITYQLTFYVVESNTTPIIGFKASKDMNLIKLVLNIEESPVSEYSDVFKGIGKLKTECEIYLKDNATLTVHPARKIPLALKQKLKTELERLESLDIIEKVSEPTDWVNAMVMVEKKDGGVRLCIDPVDLNKAIKRPYYPVPSFDDAVAELDGAAVFSRLDARSGYWILPLSTRSSYYTTFSTIYSRYRWKRYPFGLVSAQDEFQRKMEEAFEGLEGIRILVDDILVYRKNREEHDQRLSAVLRRAREKGIRFNSEKCEFSKDKVKYFGHIISRDGIKPDPEKIRPIQDMPSPQSKEELQTLLGMLNFLSKYIPDLGLSSKNKPLRDLTKATDFRWETNHKASMKEIKSCISENLAFFDHKCKVVKLKVDASKHGLGAELSSNGEIVGFASRALSTTEQNYSQLEKELYAIVFGCKHFHHYIYGRKTIVTTDHHPLETILSRPLHTAPARLQRMMVQIQPYDIKVHYSLGSDIPVPDALSGLHLPDVDTKMQNDIEVFVHTMMKSLPVSDSKLDKIRHKTEKDTQLKAVKELILKGWPDQRNRKDRNAITIRLQNCYVNLNWKTKFLSRRKKNSPWTKAKIISRHENPRSYIVETEDGSRLQQNRVHISRRSFPVAKEEVRIPPTTQDESNDISQPILTKSPQPIRTDIETLTRNVPLPREEGEPSDPPLVPPTIMPTPENAAPNCPATGTKSLTTTSKVMPHTCSGRVLFKRFVEVGRVAYIADGPYAGKICAIVDIITQTSVLVDGPCSDVPRHAIRLNQAHLTDYTINIGRGVSTKSVRKNWEAEKINEKWSSSNWAKRIEARHKRSNLTDFERFKVQKAKQSRNDILRRALISAKLTASKKKSVLRSRAKVQQIKSKAAKK</sequence>
<organism evidence="12 13">
    <name type="scientific">Artemia franciscana</name>
    <name type="common">Brine shrimp</name>
    <name type="synonym">Artemia sanfranciscana</name>
    <dbReference type="NCBI Taxonomy" id="6661"/>
    <lineage>
        <taxon>Eukaryota</taxon>
        <taxon>Metazoa</taxon>
        <taxon>Ecdysozoa</taxon>
        <taxon>Arthropoda</taxon>
        <taxon>Crustacea</taxon>
        <taxon>Branchiopoda</taxon>
        <taxon>Anostraca</taxon>
        <taxon>Artemiidae</taxon>
        <taxon>Artemia</taxon>
    </lineage>
</organism>
<evidence type="ECO:0000256" key="3">
    <source>
        <dbReference type="ARBA" id="ARBA00022695"/>
    </source>
</evidence>
<dbReference type="GO" id="GO:0016787">
    <property type="term" value="F:hydrolase activity"/>
    <property type="evidence" value="ECO:0007669"/>
    <property type="project" value="UniProtKB-KW"/>
</dbReference>
<proteinExistence type="inferred from homology"/>
<comment type="similarity">
    <text evidence="1">Belongs to the eukaryotic ribosomal protein eL14 family.</text>
</comment>
<dbReference type="GO" id="GO:0003964">
    <property type="term" value="F:RNA-directed DNA polymerase activity"/>
    <property type="evidence" value="ECO:0007669"/>
    <property type="project" value="UniProtKB-KW"/>
</dbReference>
<comment type="caution">
    <text evidence="12">The sequence shown here is derived from an EMBL/GenBank/DDBJ whole genome shotgun (WGS) entry which is preliminary data.</text>
</comment>
<dbReference type="AlphaFoldDB" id="A0AA88I3F0"/>
<dbReference type="PANTHER" id="PTHR37984:SF7">
    <property type="entry name" value="INTEGRASE CATALYTIC DOMAIN-CONTAINING PROTEIN"/>
    <property type="match status" value="1"/>
</dbReference>
<dbReference type="CDD" id="cd01647">
    <property type="entry name" value="RT_LTR"/>
    <property type="match status" value="1"/>
</dbReference>
<dbReference type="InterPro" id="IPR043128">
    <property type="entry name" value="Rev_trsase/Diguanyl_cyclase"/>
</dbReference>
<dbReference type="InterPro" id="IPR008991">
    <property type="entry name" value="Translation_prot_SH3-like_sf"/>
</dbReference>
<evidence type="ECO:0000256" key="10">
    <source>
        <dbReference type="SAM" id="MobiDB-lite"/>
    </source>
</evidence>
<dbReference type="GO" id="GO:0003735">
    <property type="term" value="F:structural constituent of ribosome"/>
    <property type="evidence" value="ECO:0007669"/>
    <property type="project" value="InterPro"/>
</dbReference>
<dbReference type="GO" id="GO:0005840">
    <property type="term" value="C:ribosome"/>
    <property type="evidence" value="ECO:0007669"/>
    <property type="project" value="InterPro"/>
</dbReference>
<keyword evidence="4" id="KW-0540">Nuclease</keyword>
<evidence type="ECO:0000259" key="11">
    <source>
        <dbReference type="PROSITE" id="PS50878"/>
    </source>
</evidence>
<dbReference type="GO" id="GO:0006412">
    <property type="term" value="P:translation"/>
    <property type="evidence" value="ECO:0007669"/>
    <property type="project" value="InterPro"/>
</dbReference>
<dbReference type="InterPro" id="IPR041373">
    <property type="entry name" value="RT_RNaseH"/>
</dbReference>
<evidence type="ECO:0000256" key="6">
    <source>
        <dbReference type="ARBA" id="ARBA00022801"/>
    </source>
</evidence>
<gene>
    <name evidence="12" type="ORF">QYM36_004642</name>
</gene>
<evidence type="ECO:0000256" key="8">
    <source>
        <dbReference type="ARBA" id="ARBA00035215"/>
    </source>
</evidence>
<dbReference type="Proteomes" id="UP001187531">
    <property type="component" value="Unassembled WGS sequence"/>
</dbReference>
<dbReference type="Pfam" id="PF17917">
    <property type="entry name" value="RT_RNaseH"/>
    <property type="match status" value="1"/>
</dbReference>
<name>A0AA88I3F0_ARTSF</name>
<feature type="region of interest" description="Disordered" evidence="10">
    <location>
        <begin position="920"/>
        <end position="941"/>
    </location>
</feature>
<dbReference type="InterPro" id="IPR014722">
    <property type="entry name" value="Rib_uL2_dom2"/>
</dbReference>
<dbReference type="Pfam" id="PF01929">
    <property type="entry name" value="Ribosomal_L14e"/>
    <property type="match status" value="1"/>
</dbReference>
<keyword evidence="5" id="KW-0255">Endonuclease</keyword>